<reference evidence="1" key="1">
    <citation type="submission" date="2022-04" db="EMBL/GenBank/DDBJ databases">
        <title>Genome of the entomopathogenic fungus Entomophthora muscae.</title>
        <authorList>
            <person name="Elya C."/>
            <person name="Lovett B.R."/>
            <person name="Lee E."/>
            <person name="Macias A.M."/>
            <person name="Hajek A.E."/>
            <person name="De Bivort B.L."/>
            <person name="Kasson M.T."/>
            <person name="De Fine Licht H.H."/>
            <person name="Stajich J.E."/>
        </authorList>
    </citation>
    <scope>NUCLEOTIDE SEQUENCE</scope>
    <source>
        <strain evidence="1">Berkeley</strain>
    </source>
</reference>
<gene>
    <name evidence="1" type="ORF">DSO57_1013299</name>
</gene>
<sequence length="118" mass="12246">MLGSGSLCTFTCTPLVAPCAVAPAHLLFGILLASWLHAFWGHRRGLQSGSGPPTAPEGWLQGKLGVIQGWLRAFLLWGDGSGCLLVLLGRAPGRGSLKMVIEPGSAATGCRAKKIPKA</sequence>
<protein>
    <submittedName>
        <fullName evidence="1">Uncharacterized protein</fullName>
    </submittedName>
</protein>
<comment type="caution">
    <text evidence="1">The sequence shown here is derived from an EMBL/GenBank/DDBJ whole genome shotgun (WGS) entry which is preliminary data.</text>
</comment>
<organism evidence="1 2">
    <name type="scientific">Entomophthora muscae</name>
    <dbReference type="NCBI Taxonomy" id="34485"/>
    <lineage>
        <taxon>Eukaryota</taxon>
        <taxon>Fungi</taxon>
        <taxon>Fungi incertae sedis</taxon>
        <taxon>Zoopagomycota</taxon>
        <taxon>Entomophthoromycotina</taxon>
        <taxon>Entomophthoromycetes</taxon>
        <taxon>Entomophthorales</taxon>
        <taxon>Entomophthoraceae</taxon>
        <taxon>Entomophthora</taxon>
    </lineage>
</organism>
<accession>A0ACC2SUL6</accession>
<keyword evidence="2" id="KW-1185">Reference proteome</keyword>
<dbReference type="Proteomes" id="UP001165960">
    <property type="component" value="Unassembled WGS sequence"/>
</dbReference>
<evidence type="ECO:0000313" key="2">
    <source>
        <dbReference type="Proteomes" id="UP001165960"/>
    </source>
</evidence>
<proteinExistence type="predicted"/>
<dbReference type="EMBL" id="QTSX02004309">
    <property type="protein sequence ID" value="KAJ9066076.1"/>
    <property type="molecule type" value="Genomic_DNA"/>
</dbReference>
<name>A0ACC2SUL6_9FUNG</name>
<evidence type="ECO:0000313" key="1">
    <source>
        <dbReference type="EMBL" id="KAJ9066076.1"/>
    </source>
</evidence>